<sequence>MNTWLIGVAIEVCDLEFPAYFLIQAECLEQAEAGVVYMGSTWWQECLEDSDGCRWDYRSGKAVWFNSITLLYDAESSILRGLKFLDTWVVTGDQINLRVQNQFNEHWEEFTR</sequence>
<dbReference type="EMBL" id="CP077263">
    <property type="protein sequence ID" value="QXA47278.1"/>
    <property type="molecule type" value="Genomic_DNA"/>
</dbReference>
<evidence type="ECO:0008006" key="3">
    <source>
        <dbReference type="Google" id="ProtNLM"/>
    </source>
</evidence>
<protein>
    <recommendedName>
        <fullName evidence="3">DUF4902 domain-containing protein</fullName>
    </recommendedName>
</protein>
<reference evidence="1 2" key="1">
    <citation type="submission" date="2021-06" db="EMBL/GenBank/DDBJ databases">
        <title>FDA dAtabase for Regulatory Grade micrObial Sequences (FDA-ARGOS): Supporting development and validation of Infectious Disease Dx tests.</title>
        <authorList>
            <person name="Sproer C."/>
            <person name="Gronow S."/>
            <person name="Severitt S."/>
            <person name="Schroder I."/>
            <person name="Tallon L."/>
            <person name="Sadzewicz L."/>
            <person name="Zhao X."/>
            <person name="Boylan J."/>
            <person name="Ott S."/>
            <person name="Bowen H."/>
            <person name="Vavikolanu K."/>
            <person name="Mehta A."/>
            <person name="Aluvathingal J."/>
            <person name="Nadendla S."/>
            <person name="Lowell S."/>
            <person name="Myers T."/>
            <person name="Yan Y."/>
        </authorList>
    </citation>
    <scope>NUCLEOTIDE SEQUENCE [LARGE SCALE GENOMIC DNA]</scope>
    <source>
        <strain evidence="1 2">FDAARGOS 1424</strain>
        <plasmid evidence="1 2">unnamed2</plasmid>
    </source>
</reference>
<evidence type="ECO:0000313" key="1">
    <source>
        <dbReference type="EMBL" id="QXA47278.1"/>
    </source>
</evidence>
<accession>A0ABX8KH13</accession>
<keyword evidence="1" id="KW-0614">Plasmid</keyword>
<name>A0ABX8KH13_9ENTR</name>
<dbReference type="Proteomes" id="UP000683579">
    <property type="component" value="Plasmid unnamed2"/>
</dbReference>
<organism evidence="1 2">
    <name type="scientific">Citrobacter pasteurii</name>
    <dbReference type="NCBI Taxonomy" id="1563222"/>
    <lineage>
        <taxon>Bacteria</taxon>
        <taxon>Pseudomonadati</taxon>
        <taxon>Pseudomonadota</taxon>
        <taxon>Gammaproteobacteria</taxon>
        <taxon>Enterobacterales</taxon>
        <taxon>Enterobacteriaceae</taxon>
        <taxon>Citrobacter</taxon>
    </lineage>
</organism>
<gene>
    <name evidence="1" type="ORF">I6L54_23960</name>
</gene>
<dbReference type="RefSeq" id="WP_040231292.1">
    <property type="nucleotide sequence ID" value="NZ_CDHL01000024.1"/>
</dbReference>
<geneLocation type="plasmid" evidence="1 2">
    <name>unnamed2</name>
</geneLocation>
<keyword evidence="2" id="KW-1185">Reference proteome</keyword>
<evidence type="ECO:0000313" key="2">
    <source>
        <dbReference type="Proteomes" id="UP000683579"/>
    </source>
</evidence>
<proteinExistence type="predicted"/>